<keyword evidence="2" id="KW-1185">Reference proteome</keyword>
<dbReference type="Proteomes" id="UP000799118">
    <property type="component" value="Unassembled WGS sequence"/>
</dbReference>
<gene>
    <name evidence="1" type="ORF">BT96DRAFT_986221</name>
</gene>
<protein>
    <submittedName>
        <fullName evidence="1">Uncharacterized protein</fullName>
    </submittedName>
</protein>
<dbReference type="EMBL" id="ML769393">
    <property type="protein sequence ID" value="KAE9407996.1"/>
    <property type="molecule type" value="Genomic_DNA"/>
</dbReference>
<accession>A0A6A4IBG3</accession>
<reference evidence="1" key="1">
    <citation type="journal article" date="2019" name="Environ. Microbiol.">
        <title>Fungal ecological strategies reflected in gene transcription - a case study of two litter decomposers.</title>
        <authorList>
            <person name="Barbi F."/>
            <person name="Kohler A."/>
            <person name="Barry K."/>
            <person name="Baskaran P."/>
            <person name="Daum C."/>
            <person name="Fauchery L."/>
            <person name="Ihrmark K."/>
            <person name="Kuo A."/>
            <person name="LaButti K."/>
            <person name="Lipzen A."/>
            <person name="Morin E."/>
            <person name="Grigoriev I.V."/>
            <person name="Henrissat B."/>
            <person name="Lindahl B."/>
            <person name="Martin F."/>
        </authorList>
    </citation>
    <scope>NUCLEOTIDE SEQUENCE</scope>
    <source>
        <strain evidence="1">JB14</strain>
    </source>
</reference>
<sequence length="199" mass="22901">MLTLANGLMGFGWWSTHSISLFTADQKRAGSVVSARIKFSGIYYYNPLIMEPLQESLKKLSNLTHAYLCFFEASSGETDEEILSPLELVLQSLPRLKNIYVDAYAAGKEFFLRWSFLTQNLEVIELCEGSGEDYYWRNIHRSDSFRSYMGPGDENDMGIRYLLNETRLQAGYFKRLRRLHVISDLKRGEESVPKAKAED</sequence>
<name>A0A6A4IBG3_9AGAR</name>
<evidence type="ECO:0000313" key="2">
    <source>
        <dbReference type="Proteomes" id="UP000799118"/>
    </source>
</evidence>
<organism evidence="1 2">
    <name type="scientific">Gymnopus androsaceus JB14</name>
    <dbReference type="NCBI Taxonomy" id="1447944"/>
    <lineage>
        <taxon>Eukaryota</taxon>
        <taxon>Fungi</taxon>
        <taxon>Dikarya</taxon>
        <taxon>Basidiomycota</taxon>
        <taxon>Agaricomycotina</taxon>
        <taxon>Agaricomycetes</taxon>
        <taxon>Agaricomycetidae</taxon>
        <taxon>Agaricales</taxon>
        <taxon>Marasmiineae</taxon>
        <taxon>Omphalotaceae</taxon>
        <taxon>Gymnopus</taxon>
    </lineage>
</organism>
<proteinExistence type="predicted"/>
<dbReference type="OrthoDB" id="2920796at2759"/>
<evidence type="ECO:0000313" key="1">
    <source>
        <dbReference type="EMBL" id="KAE9407996.1"/>
    </source>
</evidence>
<dbReference type="AlphaFoldDB" id="A0A6A4IBG3"/>